<name>A0ABD5EEN5_9ACTN</name>
<dbReference type="CDD" id="cd01949">
    <property type="entry name" value="GGDEF"/>
    <property type="match status" value="1"/>
</dbReference>
<dbReference type="Gene3D" id="3.20.20.450">
    <property type="entry name" value="EAL domain"/>
    <property type="match status" value="1"/>
</dbReference>
<dbReference type="SUPFAM" id="SSF55785">
    <property type="entry name" value="PYP-like sensor domain (PAS domain)"/>
    <property type="match status" value="1"/>
</dbReference>
<feature type="region of interest" description="Disordered" evidence="1">
    <location>
        <begin position="513"/>
        <end position="592"/>
    </location>
</feature>
<evidence type="ECO:0000256" key="1">
    <source>
        <dbReference type="SAM" id="MobiDB-lite"/>
    </source>
</evidence>
<dbReference type="InterPro" id="IPR001633">
    <property type="entry name" value="EAL_dom"/>
</dbReference>
<feature type="domain" description="EAL" evidence="2">
    <location>
        <begin position="319"/>
        <end position="657"/>
    </location>
</feature>
<dbReference type="InterPro" id="IPR052155">
    <property type="entry name" value="Biofilm_reg_signaling"/>
</dbReference>
<dbReference type="InterPro" id="IPR043128">
    <property type="entry name" value="Rev_trsase/Diguanyl_cyclase"/>
</dbReference>
<protein>
    <submittedName>
        <fullName evidence="4">EAL domain-containing protein</fullName>
    </submittedName>
</protein>
<dbReference type="NCBIfam" id="TIGR00229">
    <property type="entry name" value="sensory_box"/>
    <property type="match status" value="1"/>
</dbReference>
<feature type="domain" description="GGDEF" evidence="3">
    <location>
        <begin position="170"/>
        <end position="310"/>
    </location>
</feature>
<proteinExistence type="predicted"/>
<dbReference type="PROSITE" id="PS50887">
    <property type="entry name" value="GGDEF"/>
    <property type="match status" value="1"/>
</dbReference>
<evidence type="ECO:0000313" key="4">
    <source>
        <dbReference type="EMBL" id="MDT0419667.1"/>
    </source>
</evidence>
<dbReference type="Pfam" id="PF13188">
    <property type="entry name" value="PAS_8"/>
    <property type="match status" value="1"/>
</dbReference>
<dbReference type="Proteomes" id="UP001183607">
    <property type="component" value="Unassembled WGS sequence"/>
</dbReference>
<dbReference type="NCBIfam" id="TIGR00254">
    <property type="entry name" value="GGDEF"/>
    <property type="match status" value="1"/>
</dbReference>
<dbReference type="InterPro" id="IPR035919">
    <property type="entry name" value="EAL_sf"/>
</dbReference>
<dbReference type="PANTHER" id="PTHR44757">
    <property type="entry name" value="DIGUANYLATE CYCLASE DGCP"/>
    <property type="match status" value="1"/>
</dbReference>
<dbReference type="PROSITE" id="PS50883">
    <property type="entry name" value="EAL"/>
    <property type="match status" value="1"/>
</dbReference>
<organism evidence="4 5">
    <name type="scientific">Streptomyces evansiae</name>
    <dbReference type="NCBI Taxonomy" id="3075535"/>
    <lineage>
        <taxon>Bacteria</taxon>
        <taxon>Bacillati</taxon>
        <taxon>Actinomycetota</taxon>
        <taxon>Actinomycetes</taxon>
        <taxon>Kitasatosporales</taxon>
        <taxon>Streptomycetaceae</taxon>
        <taxon>Streptomyces</taxon>
    </lineage>
</organism>
<dbReference type="InterPro" id="IPR000014">
    <property type="entry name" value="PAS"/>
</dbReference>
<dbReference type="PANTHER" id="PTHR44757:SF2">
    <property type="entry name" value="BIOFILM ARCHITECTURE MAINTENANCE PROTEIN MBAA"/>
    <property type="match status" value="1"/>
</dbReference>
<dbReference type="SMART" id="SM00091">
    <property type="entry name" value="PAS"/>
    <property type="match status" value="1"/>
</dbReference>
<dbReference type="RefSeq" id="WP_311677743.1">
    <property type="nucleotide sequence ID" value="NZ_JAVRER010000098.1"/>
</dbReference>
<dbReference type="InterPro" id="IPR029787">
    <property type="entry name" value="Nucleotide_cyclase"/>
</dbReference>
<dbReference type="AlphaFoldDB" id="A0ABD5EEN5"/>
<dbReference type="CDD" id="cd01948">
    <property type="entry name" value="EAL"/>
    <property type="match status" value="1"/>
</dbReference>
<dbReference type="SUPFAM" id="SSF141868">
    <property type="entry name" value="EAL domain-like"/>
    <property type="match status" value="2"/>
</dbReference>
<gene>
    <name evidence="4" type="ORF">RM574_29775</name>
</gene>
<dbReference type="EMBL" id="JAVRER010000098">
    <property type="protein sequence ID" value="MDT0419667.1"/>
    <property type="molecule type" value="Genomic_DNA"/>
</dbReference>
<dbReference type="Pfam" id="PF00563">
    <property type="entry name" value="EAL"/>
    <property type="match status" value="2"/>
</dbReference>
<dbReference type="Gene3D" id="3.30.450.20">
    <property type="entry name" value="PAS domain"/>
    <property type="match status" value="1"/>
</dbReference>
<dbReference type="SUPFAM" id="SSF55073">
    <property type="entry name" value="Nucleotide cyclase"/>
    <property type="match status" value="1"/>
</dbReference>
<evidence type="ECO:0000259" key="3">
    <source>
        <dbReference type="PROSITE" id="PS50887"/>
    </source>
</evidence>
<reference evidence="5" key="1">
    <citation type="submission" date="2023-07" db="EMBL/GenBank/DDBJ databases">
        <title>30 novel species of actinomycetes from the DSMZ collection.</title>
        <authorList>
            <person name="Nouioui I."/>
        </authorList>
    </citation>
    <scope>NUCLEOTIDE SEQUENCE [LARGE SCALE GENOMIC DNA]</scope>
    <source>
        <strain evidence="5">DSM 41982</strain>
    </source>
</reference>
<feature type="compositionally biased region" description="Low complexity" evidence="1">
    <location>
        <begin position="513"/>
        <end position="562"/>
    </location>
</feature>
<dbReference type="InterPro" id="IPR000160">
    <property type="entry name" value="GGDEF_dom"/>
</dbReference>
<dbReference type="Pfam" id="PF00990">
    <property type="entry name" value="GGDEF"/>
    <property type="match status" value="1"/>
</dbReference>
<evidence type="ECO:0000313" key="5">
    <source>
        <dbReference type="Proteomes" id="UP001183607"/>
    </source>
</evidence>
<dbReference type="InterPro" id="IPR035965">
    <property type="entry name" value="PAS-like_dom_sf"/>
</dbReference>
<feature type="non-terminal residue" evidence="4">
    <location>
        <position position="1"/>
    </location>
</feature>
<evidence type="ECO:0000259" key="2">
    <source>
        <dbReference type="PROSITE" id="PS50883"/>
    </source>
</evidence>
<comment type="caution">
    <text evidence="4">The sequence shown here is derived from an EMBL/GenBank/DDBJ whole genome shotgun (WGS) entry which is preliminary data.</text>
</comment>
<dbReference type="SMART" id="SM00267">
    <property type="entry name" value="GGDEF"/>
    <property type="match status" value="1"/>
</dbReference>
<dbReference type="Gene3D" id="3.30.70.270">
    <property type="match status" value="1"/>
</dbReference>
<dbReference type="SMART" id="SM00052">
    <property type="entry name" value="EAL"/>
    <property type="match status" value="1"/>
</dbReference>
<accession>A0ABD5EEN5</accession>
<sequence length="668" mass="70710">PPPPPAPAPTDPPPDAPHRAAFDAAPLPMALVDEAGTITAANPALHDYLALPAASLPGRPLTHLTVLGLTPHTTPGLPEVFTGRRHHLVCTRRIASPRGGETWAELRLDYLASVRGALLTVRDTSLGHDLRARLRTAEREDPLTRLAGRAHFLDRLADTLEEHGLRGGRGRVGLCVLGLDGFRHVNTAHGHLVGDHLLRAVAARLARLAPLLASAHGEAPVLARLGGDEFALLVGETAGPGQLTELAATVLRELREPYDIAGRRLAVSASAGVAELRARETSPAELLRAVTTALGWAKAEGRGRWALFDSARCEDGAHQDLLATALRPAVRDGEFELEYQPLVALADGTLHGVEALVRWRHPRFGRLAPNRFIDVAERDGSIVELGRWVLRTACAQARSWQLARPGARPPYVSVNVTVRQLWDSDVVADVADVLAETRLPPSLLQLELTESEVVGQTGRPLRALQELSDMGVRIAIDDFGTGYSNLSYLSRLPVSVLKLDGSFVRGFPFTGAAQGAEPQEAEPPGAKAPGAETPEAEPPAAIGAPAPGAATAAPVPGPLTAPDRSAAPGSRDREAATVIAGGPARSTTAEGRPADEVIVEALVGLAHRLGLTVTAECVETRGQAERLRAMGCDMGQGYLYSRPVPPERIGLLLETTGRCPGWPTPPPS</sequence>